<accession>A0ABM4BFT1</accession>
<reference evidence="1" key="1">
    <citation type="submission" date="2025-05" db="UniProtKB">
        <authorList>
            <consortium name="RefSeq"/>
        </authorList>
    </citation>
    <scope>NUCLEOTIDE SEQUENCE [LARGE SCALE GENOMIC DNA]</scope>
</reference>
<keyword evidence="1" id="KW-1185">Reference proteome</keyword>
<organism evidence="1 2">
    <name type="scientific">Hydra vulgaris</name>
    <name type="common">Hydra</name>
    <name type="synonym">Hydra attenuata</name>
    <dbReference type="NCBI Taxonomy" id="6087"/>
    <lineage>
        <taxon>Eukaryota</taxon>
        <taxon>Metazoa</taxon>
        <taxon>Cnidaria</taxon>
        <taxon>Hydrozoa</taxon>
        <taxon>Hydroidolina</taxon>
        <taxon>Anthoathecata</taxon>
        <taxon>Aplanulata</taxon>
        <taxon>Hydridae</taxon>
        <taxon>Hydra</taxon>
    </lineage>
</organism>
<dbReference type="GeneID" id="136077114"/>
<evidence type="ECO:0000313" key="2">
    <source>
        <dbReference type="RefSeq" id="XP_065647800.1"/>
    </source>
</evidence>
<proteinExistence type="predicted"/>
<protein>
    <submittedName>
        <fullName evidence="2">Uncharacterized protein LOC136077114</fullName>
    </submittedName>
</protein>
<dbReference type="Proteomes" id="UP001652625">
    <property type="component" value="Chromosome 02"/>
</dbReference>
<evidence type="ECO:0000313" key="1">
    <source>
        <dbReference type="Proteomes" id="UP001652625"/>
    </source>
</evidence>
<reference evidence="2" key="2">
    <citation type="submission" date="2025-08" db="UniProtKB">
        <authorList>
            <consortium name="RefSeq"/>
        </authorList>
    </citation>
    <scope>IDENTIFICATION</scope>
</reference>
<dbReference type="RefSeq" id="XP_065647800.1">
    <property type="nucleotide sequence ID" value="XM_065791728.1"/>
</dbReference>
<gene>
    <name evidence="2" type="primary">LOC136077114</name>
</gene>
<name>A0ABM4BFT1_HYDVU</name>
<sequence>MAKLKHFLSMSCISLQSVRKLIENGCIENLRTVYSELSLRINFLHKPDLYDLLTVQKSIKRNISVECGIPQNSRKTMALKSESTGSCLFSSFSICLSGDNSLVMDLRILTAIDLYLNPSFYSNHPSFVSLCLKYPNEFSSIDNLLAVSVSTHSVDSGKLKDDLVKEEALHICQEFVWSGFLCVLAPSTVCFKRVQCYYRTISSFLKYKLMFNLKIEPRILSPSSDVLNLLFCFEGSNPSLLYKHNHYVPLVFVPDEKCLKRKFLCKKVSNCAKQLTITMFTDKYNTNQEPPISTIADKSFLYELNNNKFITPSHRNSVFDSFIDSKSCSSNTLLPLNKNDCKIKKKSFYLPKFQN</sequence>